<sequence length="340" mass="39126">MPSNARSSDVSCLEMLRSILRVDGDKNYELVEIFLDFENAVPSAEEQQLYYIAEAVLQRGEDLIKDVTDYEMGGYSIRNSVRDDSDAEKVKEALPKLLPFIKRTIEYYEQKRRIEQLVPDLLWELTSGPLPLEEQLQSRQAIARQFARLIGFVFEFDSIRMARAQITNDFSVYRRWRNIVTNRVKDDETCVPEGINIAEFQMFLGEMNPMLNALRHGIELFVEKHSSMPIQNTTDSLVTLINVCRFMLTSEMSLVRLSPATRIFSTRVLVGLVILYDHIAAEGAFCSKTPVDLRDVVRLLKLHTESPTTEALLAGLKYTTKHYLDPTTPKWVRNILDDKH</sequence>
<reference evidence="6 7" key="1">
    <citation type="journal article" date="2017" name="Curr. Biol.">
        <title>Genome architecture and evolution of a unichromosomal asexual nematode.</title>
        <authorList>
            <person name="Fradin H."/>
            <person name="Zegar C."/>
            <person name="Gutwein M."/>
            <person name="Lucas J."/>
            <person name="Kovtun M."/>
            <person name="Corcoran D."/>
            <person name="Baugh L.R."/>
            <person name="Kiontke K."/>
            <person name="Gunsalus K."/>
            <person name="Fitch D.H."/>
            <person name="Piano F."/>
        </authorList>
    </citation>
    <scope>NUCLEOTIDE SEQUENCE [LARGE SCALE GENOMIC DNA]</scope>
    <source>
        <strain evidence="6">PF1309</strain>
    </source>
</reference>
<keyword evidence="4" id="KW-0449">Lipoprotein</keyword>
<dbReference type="STRING" id="2018661.A0A2A2J4I7"/>
<dbReference type="Pfam" id="PF07159">
    <property type="entry name" value="CYRIA-B_Rac1-bd"/>
    <property type="match status" value="1"/>
</dbReference>
<dbReference type="AlphaFoldDB" id="A0A2A2J4I7"/>
<accession>A0A2A2J4I7</accession>
<dbReference type="PANTHER" id="PTHR12422">
    <property type="entry name" value="GH09096P"/>
    <property type="match status" value="1"/>
</dbReference>
<evidence type="ECO:0000259" key="5">
    <source>
        <dbReference type="Pfam" id="PF07159"/>
    </source>
</evidence>
<keyword evidence="3" id="KW-0472">Membrane</keyword>
<dbReference type="Proteomes" id="UP000218231">
    <property type="component" value="Unassembled WGS sequence"/>
</dbReference>
<evidence type="ECO:0000256" key="2">
    <source>
        <dbReference type="ARBA" id="ARBA00005778"/>
    </source>
</evidence>
<feature type="domain" description="CYRIA/CYRIB Rac1 binding" evidence="5">
    <location>
        <begin position="32"/>
        <end position="333"/>
    </location>
</feature>
<dbReference type="InterPro" id="IPR039789">
    <property type="entry name" value="CYRI"/>
</dbReference>
<dbReference type="GO" id="GO:0030833">
    <property type="term" value="P:regulation of actin filament polymerization"/>
    <property type="evidence" value="ECO:0007669"/>
    <property type="project" value="InterPro"/>
</dbReference>
<dbReference type="EMBL" id="LIAE01010679">
    <property type="protein sequence ID" value="PAV56710.1"/>
    <property type="molecule type" value="Genomic_DNA"/>
</dbReference>
<keyword evidence="7" id="KW-1185">Reference proteome</keyword>
<dbReference type="GO" id="GO:0016020">
    <property type="term" value="C:membrane"/>
    <property type="evidence" value="ECO:0007669"/>
    <property type="project" value="UniProtKB-SubCell"/>
</dbReference>
<name>A0A2A2J4I7_9BILA</name>
<evidence type="ECO:0000313" key="7">
    <source>
        <dbReference type="Proteomes" id="UP000218231"/>
    </source>
</evidence>
<evidence type="ECO:0000256" key="1">
    <source>
        <dbReference type="ARBA" id="ARBA00004635"/>
    </source>
</evidence>
<gene>
    <name evidence="6" type="ORF">WR25_04984</name>
</gene>
<dbReference type="GO" id="GO:0031267">
    <property type="term" value="F:small GTPase binding"/>
    <property type="evidence" value="ECO:0007669"/>
    <property type="project" value="InterPro"/>
</dbReference>
<comment type="caution">
    <text evidence="6">The sequence shown here is derived from an EMBL/GenBank/DDBJ whole genome shotgun (WGS) entry which is preliminary data.</text>
</comment>
<comment type="similarity">
    <text evidence="2">Belongs to the CYRI family.</text>
</comment>
<comment type="subcellular location">
    <subcellularLocation>
        <location evidence="1">Membrane</location>
        <topology evidence="1">Lipid-anchor</topology>
    </subcellularLocation>
</comment>
<evidence type="ECO:0000256" key="3">
    <source>
        <dbReference type="ARBA" id="ARBA00023136"/>
    </source>
</evidence>
<evidence type="ECO:0000313" key="6">
    <source>
        <dbReference type="EMBL" id="PAV56710.1"/>
    </source>
</evidence>
<organism evidence="6 7">
    <name type="scientific">Diploscapter pachys</name>
    <dbReference type="NCBI Taxonomy" id="2018661"/>
    <lineage>
        <taxon>Eukaryota</taxon>
        <taxon>Metazoa</taxon>
        <taxon>Ecdysozoa</taxon>
        <taxon>Nematoda</taxon>
        <taxon>Chromadorea</taxon>
        <taxon>Rhabditida</taxon>
        <taxon>Rhabditina</taxon>
        <taxon>Rhabditomorpha</taxon>
        <taxon>Rhabditoidea</taxon>
        <taxon>Rhabditidae</taxon>
        <taxon>Diploscapter</taxon>
    </lineage>
</organism>
<protein>
    <recommendedName>
        <fullName evidence="5">CYRIA/CYRIB Rac1 binding domain-containing protein</fullName>
    </recommendedName>
</protein>
<dbReference type="InterPro" id="IPR009828">
    <property type="entry name" value="CYRIA/CYRIB_Rac1-bd"/>
</dbReference>
<dbReference type="OrthoDB" id="60973at2759"/>
<evidence type="ECO:0000256" key="4">
    <source>
        <dbReference type="ARBA" id="ARBA00023288"/>
    </source>
</evidence>
<proteinExistence type="inferred from homology"/>